<evidence type="ECO:0000259" key="1">
    <source>
        <dbReference type="Pfam" id="PF00117"/>
    </source>
</evidence>
<reference evidence="2" key="1">
    <citation type="submission" date="2020-05" db="EMBL/GenBank/DDBJ databases">
        <authorList>
            <person name="Chiriac C."/>
            <person name="Salcher M."/>
            <person name="Ghai R."/>
            <person name="Kavagutti S V."/>
        </authorList>
    </citation>
    <scope>NUCLEOTIDE SEQUENCE</scope>
</reference>
<dbReference type="EMBL" id="CAEZUQ010000131">
    <property type="protein sequence ID" value="CAB4614093.1"/>
    <property type="molecule type" value="Genomic_DNA"/>
</dbReference>
<dbReference type="InterPro" id="IPR017926">
    <property type="entry name" value="GATASE"/>
</dbReference>
<organism evidence="2">
    <name type="scientific">freshwater metagenome</name>
    <dbReference type="NCBI Taxonomy" id="449393"/>
    <lineage>
        <taxon>unclassified sequences</taxon>
        <taxon>metagenomes</taxon>
        <taxon>ecological metagenomes</taxon>
    </lineage>
</organism>
<feature type="domain" description="Glutamine amidotransferase" evidence="1">
    <location>
        <begin position="25"/>
        <end position="186"/>
    </location>
</feature>
<dbReference type="GO" id="GO:0005829">
    <property type="term" value="C:cytosol"/>
    <property type="evidence" value="ECO:0007669"/>
    <property type="project" value="TreeGrafter"/>
</dbReference>
<dbReference type="Pfam" id="PF00117">
    <property type="entry name" value="GATase"/>
    <property type="match status" value="1"/>
</dbReference>
<dbReference type="InterPro" id="IPR029062">
    <property type="entry name" value="Class_I_gatase-like"/>
</dbReference>
<name>A0A6J6HND8_9ZZZZ</name>
<dbReference type="CDD" id="cd01741">
    <property type="entry name" value="GATase1_1"/>
    <property type="match status" value="1"/>
</dbReference>
<dbReference type="PANTHER" id="PTHR42695">
    <property type="entry name" value="GLUTAMINE AMIDOTRANSFERASE YLR126C-RELATED"/>
    <property type="match status" value="1"/>
</dbReference>
<dbReference type="AlphaFoldDB" id="A0A6J6HND8"/>
<sequence length="237" mass="25981">MSETNGKTILAIQNDPTDPPHLVGRWLMEIGFEIKILRAYAGEEVPTKVPENIFALLPLGGSMGANDDVSHPWLAREKMLLADAVSRDIPIFAICLGAQLLATALGGEVSRAKVGEIGIYKINRNSISDSVFNFGESAISAQWHQDSVSKLPSSAVALASSEHCENQIYRIGQKTYAVQFHPEVDAGIIKLWEDDADSAFLGSGKISVLVEMTDAEKELQRIWKLVIQNWGELILHD</sequence>
<evidence type="ECO:0000313" key="2">
    <source>
        <dbReference type="EMBL" id="CAB4614093.1"/>
    </source>
</evidence>
<dbReference type="PROSITE" id="PS51273">
    <property type="entry name" value="GATASE_TYPE_1"/>
    <property type="match status" value="1"/>
</dbReference>
<protein>
    <submittedName>
        <fullName evidence="2">Unannotated protein</fullName>
    </submittedName>
</protein>
<gene>
    <name evidence="2" type="ORF">UFOPK1842_00942</name>
</gene>
<dbReference type="PANTHER" id="PTHR42695:SF5">
    <property type="entry name" value="GLUTAMINE AMIDOTRANSFERASE YLR126C-RELATED"/>
    <property type="match status" value="1"/>
</dbReference>
<dbReference type="SUPFAM" id="SSF52317">
    <property type="entry name" value="Class I glutamine amidotransferase-like"/>
    <property type="match status" value="1"/>
</dbReference>
<accession>A0A6J6HND8</accession>
<proteinExistence type="predicted"/>
<dbReference type="Gene3D" id="3.40.50.880">
    <property type="match status" value="1"/>
</dbReference>
<dbReference type="InterPro" id="IPR044992">
    <property type="entry name" value="ChyE-like"/>
</dbReference>